<evidence type="ECO:0000313" key="11">
    <source>
        <dbReference type="Proteomes" id="UP000662783"/>
    </source>
</evidence>
<evidence type="ECO:0000259" key="8">
    <source>
        <dbReference type="Pfam" id="PF07568"/>
    </source>
</evidence>
<dbReference type="InterPro" id="IPR011495">
    <property type="entry name" value="Sig_transdc_His_kin_sub2_dim/P"/>
</dbReference>
<keyword evidence="5" id="KW-0547">Nucleotide-binding</keyword>
<keyword evidence="6" id="KW-0418">Kinase</keyword>
<dbReference type="CDD" id="cd00130">
    <property type="entry name" value="PAS"/>
    <property type="match status" value="1"/>
</dbReference>
<name>A0A974WE44_9BACT</name>
<dbReference type="Pfam" id="PF07568">
    <property type="entry name" value="HisKA_2"/>
    <property type="match status" value="1"/>
</dbReference>
<dbReference type="SUPFAM" id="SSF55785">
    <property type="entry name" value="PYP-like sensor domain (PAS domain)"/>
    <property type="match status" value="1"/>
</dbReference>
<keyword evidence="4" id="KW-0808">Transferase</keyword>
<proteinExistence type="predicted"/>
<keyword evidence="3" id="KW-0597">Phosphoprotein</keyword>
<dbReference type="EMBL" id="CP070608">
    <property type="protein sequence ID" value="QSE96331.1"/>
    <property type="molecule type" value="Genomic_DNA"/>
</dbReference>
<dbReference type="PANTHER" id="PTHR41523:SF8">
    <property type="entry name" value="ETHYLENE RESPONSE SENSOR PROTEIN"/>
    <property type="match status" value="1"/>
</dbReference>
<evidence type="ECO:0000256" key="1">
    <source>
        <dbReference type="ARBA" id="ARBA00000085"/>
    </source>
</evidence>
<evidence type="ECO:0000256" key="4">
    <source>
        <dbReference type="ARBA" id="ARBA00022679"/>
    </source>
</evidence>
<evidence type="ECO:0000259" key="9">
    <source>
        <dbReference type="Pfam" id="PF13426"/>
    </source>
</evidence>
<dbReference type="Gene3D" id="3.30.450.20">
    <property type="entry name" value="PAS domain"/>
    <property type="match status" value="1"/>
</dbReference>
<feature type="domain" description="PAS" evidence="9">
    <location>
        <begin position="18"/>
        <end position="121"/>
    </location>
</feature>
<dbReference type="NCBIfam" id="TIGR00229">
    <property type="entry name" value="sensory_box"/>
    <property type="match status" value="1"/>
</dbReference>
<keyword evidence="7" id="KW-0067">ATP-binding</keyword>
<dbReference type="Pfam" id="PF13426">
    <property type="entry name" value="PAS_9"/>
    <property type="match status" value="1"/>
</dbReference>
<dbReference type="KEGG" id="fuv:JR347_12000"/>
<evidence type="ECO:0000313" key="10">
    <source>
        <dbReference type="EMBL" id="QSE96331.1"/>
    </source>
</evidence>
<evidence type="ECO:0000256" key="6">
    <source>
        <dbReference type="ARBA" id="ARBA00022777"/>
    </source>
</evidence>
<keyword evidence="11" id="KW-1185">Reference proteome</keyword>
<dbReference type="GO" id="GO:0004673">
    <property type="term" value="F:protein histidine kinase activity"/>
    <property type="evidence" value="ECO:0007669"/>
    <property type="project" value="UniProtKB-EC"/>
</dbReference>
<reference evidence="10" key="1">
    <citation type="submission" date="2021-02" db="EMBL/GenBank/DDBJ databases">
        <title>Fulvivirga sp. S481 isolated from sea water.</title>
        <authorList>
            <person name="Bae S.S."/>
            <person name="Baek K."/>
        </authorList>
    </citation>
    <scope>NUCLEOTIDE SEQUENCE</scope>
    <source>
        <strain evidence="10">S481</strain>
    </source>
</reference>
<dbReference type="PANTHER" id="PTHR41523">
    <property type="entry name" value="TWO-COMPONENT SYSTEM SENSOR PROTEIN"/>
    <property type="match status" value="1"/>
</dbReference>
<evidence type="ECO:0000256" key="3">
    <source>
        <dbReference type="ARBA" id="ARBA00022553"/>
    </source>
</evidence>
<organism evidence="10 11">
    <name type="scientific">Fulvivirga lutea</name>
    <dbReference type="NCBI Taxonomy" id="2810512"/>
    <lineage>
        <taxon>Bacteria</taxon>
        <taxon>Pseudomonadati</taxon>
        <taxon>Bacteroidota</taxon>
        <taxon>Cytophagia</taxon>
        <taxon>Cytophagales</taxon>
        <taxon>Fulvivirgaceae</taxon>
        <taxon>Fulvivirga</taxon>
    </lineage>
</organism>
<comment type="catalytic activity">
    <reaction evidence="1">
        <text>ATP + protein L-histidine = ADP + protein N-phospho-L-histidine.</text>
        <dbReference type="EC" id="2.7.13.3"/>
    </reaction>
</comment>
<dbReference type="EC" id="2.7.13.3" evidence="2"/>
<dbReference type="InterPro" id="IPR035965">
    <property type="entry name" value="PAS-like_dom_sf"/>
</dbReference>
<dbReference type="AlphaFoldDB" id="A0A974WE44"/>
<dbReference type="RefSeq" id="WP_205720847.1">
    <property type="nucleotide sequence ID" value="NZ_CP070608.1"/>
</dbReference>
<evidence type="ECO:0000256" key="5">
    <source>
        <dbReference type="ARBA" id="ARBA00022741"/>
    </source>
</evidence>
<sequence length="318" mass="36700">MASFDNDELLKVFFNESPDALFLINTTDYAIEMCNDAAVQLFEMDSAESFLSKFGHDYHVDEFTPEDIALIQQALDRNQVYRNEYHYKTEKGKYFWAIFETKRVTINNKVFQYVRLIDITEERSKRDSKELELRNLIKEANHRIKNNLSSILSLIHLSIGNSDNENDTRLQELHSRISAVALLHEKLSKTADSNIKIKKYLVEIIEKALMLHPSINILKLNFEIEDLDLANEVALNLGLITSELISNTIKHAYDPENHNFIKLNLQSSQAMRKYTYTDNGLANIKQVNRGLGDEILEVLASQINGEIVSRVPVFKLKF</sequence>
<protein>
    <recommendedName>
        <fullName evidence="2">histidine kinase</fullName>
        <ecNumber evidence="2">2.7.13.3</ecNumber>
    </recommendedName>
</protein>
<accession>A0A974WE44</accession>
<dbReference type="InterPro" id="IPR000014">
    <property type="entry name" value="PAS"/>
</dbReference>
<gene>
    <name evidence="10" type="ORF">JR347_12000</name>
</gene>
<dbReference type="InterPro" id="IPR036890">
    <property type="entry name" value="HATPase_C_sf"/>
</dbReference>
<evidence type="ECO:0000256" key="7">
    <source>
        <dbReference type="ARBA" id="ARBA00022840"/>
    </source>
</evidence>
<evidence type="ECO:0000256" key="2">
    <source>
        <dbReference type="ARBA" id="ARBA00012438"/>
    </source>
</evidence>
<dbReference type="GO" id="GO:0005524">
    <property type="term" value="F:ATP binding"/>
    <property type="evidence" value="ECO:0007669"/>
    <property type="project" value="UniProtKB-KW"/>
</dbReference>
<feature type="domain" description="Signal transduction histidine kinase subgroup 2 dimerisation and phosphoacceptor" evidence="8">
    <location>
        <begin position="139"/>
        <end position="209"/>
    </location>
</feature>
<dbReference type="Proteomes" id="UP000662783">
    <property type="component" value="Chromosome"/>
</dbReference>
<dbReference type="Gene3D" id="3.30.565.10">
    <property type="entry name" value="Histidine kinase-like ATPase, C-terminal domain"/>
    <property type="match status" value="1"/>
</dbReference>